<organism evidence="3 4">
    <name type="scientific">Vibrio chagasii</name>
    <dbReference type="NCBI Taxonomy" id="170679"/>
    <lineage>
        <taxon>Bacteria</taxon>
        <taxon>Pseudomonadati</taxon>
        <taxon>Pseudomonadota</taxon>
        <taxon>Gammaproteobacteria</taxon>
        <taxon>Vibrionales</taxon>
        <taxon>Vibrionaceae</taxon>
        <taxon>Vibrio</taxon>
    </lineage>
</organism>
<dbReference type="InterPro" id="IPR007138">
    <property type="entry name" value="ABM_dom"/>
</dbReference>
<evidence type="ECO:0000256" key="1">
    <source>
        <dbReference type="SAM" id="SignalP"/>
    </source>
</evidence>
<gene>
    <name evidence="3" type="ORF">F0245_05455</name>
</gene>
<reference evidence="3 4" key="1">
    <citation type="submission" date="2019-09" db="EMBL/GenBank/DDBJ databases">
        <title>Draft genome sequencing and comparative genomics of hatchery-associated Vibrios.</title>
        <authorList>
            <person name="Kehlet-Delgado H."/>
            <person name="Mueller R.S."/>
        </authorList>
    </citation>
    <scope>NUCLEOTIDE SEQUENCE [LARGE SCALE GENOMIC DNA]</scope>
    <source>
        <strain evidence="3 4">00-90-10</strain>
    </source>
</reference>
<keyword evidence="3" id="KW-0560">Oxidoreductase</keyword>
<name>A0A7Y4DQI2_9VIBR</name>
<dbReference type="InterPro" id="IPR011008">
    <property type="entry name" value="Dimeric_a/b-barrel"/>
</dbReference>
<feature type="signal peptide" evidence="1">
    <location>
        <begin position="1"/>
        <end position="22"/>
    </location>
</feature>
<sequence length="118" mass="13244">MKRFIKSSIALSLLSISSLAFAQPVVLINTFSVDASKHEETLAYWESARDVLVQQPGYISTTLHRALSTDATYLYVNVANWESQKHFIDAISVMREELPALNLEGVTADPNLYEVIRN</sequence>
<evidence type="ECO:0000313" key="4">
    <source>
        <dbReference type="Proteomes" id="UP000525336"/>
    </source>
</evidence>
<feature type="domain" description="ABM" evidence="2">
    <location>
        <begin position="24"/>
        <end position="87"/>
    </location>
</feature>
<accession>A0A7Y4DQI2</accession>
<protein>
    <submittedName>
        <fullName evidence="3">Antibiotic biosynthesis monooxygenase</fullName>
    </submittedName>
</protein>
<dbReference type="EMBL" id="VTXW01000004">
    <property type="protein sequence ID" value="NOH32829.1"/>
    <property type="molecule type" value="Genomic_DNA"/>
</dbReference>
<evidence type="ECO:0000313" key="3">
    <source>
        <dbReference type="EMBL" id="NOH32829.1"/>
    </source>
</evidence>
<comment type="caution">
    <text evidence="3">The sequence shown here is derived from an EMBL/GenBank/DDBJ whole genome shotgun (WGS) entry which is preliminary data.</text>
</comment>
<keyword evidence="3" id="KW-0503">Monooxygenase</keyword>
<feature type="chain" id="PRO_5031448375" evidence="1">
    <location>
        <begin position="23"/>
        <end position="118"/>
    </location>
</feature>
<dbReference type="GO" id="GO:0004497">
    <property type="term" value="F:monooxygenase activity"/>
    <property type="evidence" value="ECO:0007669"/>
    <property type="project" value="UniProtKB-KW"/>
</dbReference>
<evidence type="ECO:0000259" key="2">
    <source>
        <dbReference type="Pfam" id="PF03992"/>
    </source>
</evidence>
<dbReference type="Proteomes" id="UP000525336">
    <property type="component" value="Unassembled WGS sequence"/>
</dbReference>
<dbReference type="SUPFAM" id="SSF54909">
    <property type="entry name" value="Dimeric alpha+beta barrel"/>
    <property type="match status" value="1"/>
</dbReference>
<proteinExistence type="predicted"/>
<dbReference type="Pfam" id="PF03992">
    <property type="entry name" value="ABM"/>
    <property type="match status" value="1"/>
</dbReference>
<dbReference type="RefSeq" id="WP_116870363.1">
    <property type="nucleotide sequence ID" value="NZ_JAKETZ010000009.1"/>
</dbReference>
<dbReference type="AlphaFoldDB" id="A0A7Y4DQI2"/>
<dbReference type="Gene3D" id="3.30.70.100">
    <property type="match status" value="1"/>
</dbReference>
<keyword evidence="1" id="KW-0732">Signal</keyword>